<gene>
    <name evidence="1" type="ORF">BT96DRAFT_792882</name>
</gene>
<proteinExistence type="predicted"/>
<sequence length="65" mass="7057">PDMLMFIDEAAHNAKTSVRKYGHATQGCCCVQWRQFVCGDQVSILLAITLNGLVAYNIIPGSVTS</sequence>
<accession>A0A6A4HCN0</accession>
<dbReference type="Proteomes" id="UP000799118">
    <property type="component" value="Unassembled WGS sequence"/>
</dbReference>
<evidence type="ECO:0000313" key="1">
    <source>
        <dbReference type="EMBL" id="KAE9395473.1"/>
    </source>
</evidence>
<reference evidence="1" key="1">
    <citation type="journal article" date="2019" name="Environ. Microbiol.">
        <title>Fungal ecological strategies reflected in gene transcription - a case study of two litter decomposers.</title>
        <authorList>
            <person name="Barbi F."/>
            <person name="Kohler A."/>
            <person name="Barry K."/>
            <person name="Baskaran P."/>
            <person name="Daum C."/>
            <person name="Fauchery L."/>
            <person name="Ihrmark K."/>
            <person name="Kuo A."/>
            <person name="LaButti K."/>
            <person name="Lipzen A."/>
            <person name="Morin E."/>
            <person name="Grigoriev I.V."/>
            <person name="Henrissat B."/>
            <person name="Lindahl B."/>
            <person name="Martin F."/>
        </authorList>
    </citation>
    <scope>NUCLEOTIDE SEQUENCE</scope>
    <source>
        <strain evidence="1">JB14</strain>
    </source>
</reference>
<keyword evidence="2" id="KW-1185">Reference proteome</keyword>
<evidence type="ECO:0000313" key="2">
    <source>
        <dbReference type="Proteomes" id="UP000799118"/>
    </source>
</evidence>
<protein>
    <recommendedName>
        <fullName evidence="3">Tc1-like transposase DDE domain-containing protein</fullName>
    </recommendedName>
</protein>
<feature type="non-terminal residue" evidence="1">
    <location>
        <position position="1"/>
    </location>
</feature>
<organism evidence="1 2">
    <name type="scientific">Gymnopus androsaceus JB14</name>
    <dbReference type="NCBI Taxonomy" id="1447944"/>
    <lineage>
        <taxon>Eukaryota</taxon>
        <taxon>Fungi</taxon>
        <taxon>Dikarya</taxon>
        <taxon>Basidiomycota</taxon>
        <taxon>Agaricomycotina</taxon>
        <taxon>Agaricomycetes</taxon>
        <taxon>Agaricomycetidae</taxon>
        <taxon>Agaricales</taxon>
        <taxon>Marasmiineae</taxon>
        <taxon>Omphalotaceae</taxon>
        <taxon>Gymnopus</taxon>
    </lineage>
</organism>
<evidence type="ECO:0008006" key="3">
    <source>
        <dbReference type="Google" id="ProtNLM"/>
    </source>
</evidence>
<dbReference type="OrthoDB" id="2142724at2759"/>
<dbReference type="AlphaFoldDB" id="A0A6A4HCN0"/>
<feature type="non-terminal residue" evidence="1">
    <location>
        <position position="65"/>
    </location>
</feature>
<dbReference type="EMBL" id="ML769530">
    <property type="protein sequence ID" value="KAE9395473.1"/>
    <property type="molecule type" value="Genomic_DNA"/>
</dbReference>
<name>A0A6A4HCN0_9AGAR</name>